<accession>B8I8E9</accession>
<evidence type="ECO:0000313" key="3">
    <source>
        <dbReference type="EMBL" id="ACL75182.1"/>
    </source>
</evidence>
<dbReference type="Pfam" id="PF13490">
    <property type="entry name" value="zf-HC2"/>
    <property type="match status" value="1"/>
</dbReference>
<keyword evidence="1" id="KW-1133">Transmembrane helix</keyword>
<dbReference type="KEGG" id="cce:Ccel_0804"/>
<dbReference type="RefSeq" id="WP_015924344.1">
    <property type="nucleotide sequence ID" value="NC_011898.1"/>
</dbReference>
<dbReference type="EMBL" id="CP001348">
    <property type="protein sequence ID" value="ACL75182.1"/>
    <property type="molecule type" value="Genomic_DNA"/>
</dbReference>
<dbReference type="AlphaFoldDB" id="B8I8E9"/>
<dbReference type="OrthoDB" id="9808253at2"/>
<keyword evidence="1" id="KW-0472">Membrane</keyword>
<evidence type="ECO:0000313" key="4">
    <source>
        <dbReference type="Proteomes" id="UP000001349"/>
    </source>
</evidence>
<dbReference type="eggNOG" id="ENOG5033PF9">
    <property type="taxonomic scope" value="Bacteria"/>
</dbReference>
<dbReference type="Proteomes" id="UP000001349">
    <property type="component" value="Chromosome"/>
</dbReference>
<name>B8I8E9_RUMCH</name>
<reference evidence="3 4" key="1">
    <citation type="submission" date="2009-01" db="EMBL/GenBank/DDBJ databases">
        <title>Complete sequence of Clostridium cellulolyticum H10.</title>
        <authorList>
            <consortium name="US DOE Joint Genome Institute"/>
            <person name="Lucas S."/>
            <person name="Copeland A."/>
            <person name="Lapidus A."/>
            <person name="Glavina del Rio T."/>
            <person name="Dalin E."/>
            <person name="Tice H."/>
            <person name="Bruce D."/>
            <person name="Goodwin L."/>
            <person name="Pitluck S."/>
            <person name="Chertkov O."/>
            <person name="Saunders E."/>
            <person name="Brettin T."/>
            <person name="Detter J.C."/>
            <person name="Han C."/>
            <person name="Larimer F."/>
            <person name="Land M."/>
            <person name="Hauser L."/>
            <person name="Kyrpides N."/>
            <person name="Ivanova N."/>
            <person name="Zhou J."/>
            <person name="Richardson P."/>
        </authorList>
    </citation>
    <scope>NUCLEOTIDE SEQUENCE [LARGE SCALE GENOMIC DNA]</scope>
    <source>
        <strain evidence="4">ATCC 35319 / DSM 5812 / JCM 6584 / H10</strain>
    </source>
</reference>
<evidence type="ECO:0000259" key="2">
    <source>
        <dbReference type="Pfam" id="PF13490"/>
    </source>
</evidence>
<keyword evidence="4" id="KW-1185">Reference proteome</keyword>
<protein>
    <recommendedName>
        <fullName evidence="2">Putative zinc-finger domain-containing protein</fullName>
    </recommendedName>
</protein>
<feature type="domain" description="Putative zinc-finger" evidence="2">
    <location>
        <begin position="3"/>
        <end position="36"/>
    </location>
</feature>
<keyword evidence="1" id="KW-0812">Transmembrane</keyword>
<organism evidence="3 4">
    <name type="scientific">Ruminiclostridium cellulolyticum (strain ATCC 35319 / DSM 5812 / JCM 6584 / H10)</name>
    <name type="common">Clostridium cellulolyticum</name>
    <dbReference type="NCBI Taxonomy" id="394503"/>
    <lineage>
        <taxon>Bacteria</taxon>
        <taxon>Bacillati</taxon>
        <taxon>Bacillota</taxon>
        <taxon>Clostridia</taxon>
        <taxon>Eubacteriales</taxon>
        <taxon>Oscillospiraceae</taxon>
        <taxon>Ruminiclostridium</taxon>
    </lineage>
</organism>
<dbReference type="STRING" id="394503.Ccel_0804"/>
<gene>
    <name evidence="3" type="ordered locus">Ccel_0804</name>
</gene>
<feature type="transmembrane region" description="Helical" evidence="1">
    <location>
        <begin position="86"/>
        <end position="105"/>
    </location>
</feature>
<dbReference type="HOGENOM" id="CLU_1438832_0_0_9"/>
<proteinExistence type="predicted"/>
<evidence type="ECO:0000256" key="1">
    <source>
        <dbReference type="SAM" id="Phobius"/>
    </source>
</evidence>
<sequence length="188" mass="21833" precursor="true">MKCNESQNYIMRFFDKDLNDIEQAKLKQHLKNCEKCSEEFSNLQQIFTEIEQDTDFLEPPEDFELQVMNRIEKEAYMYQKQKNDNVFMYNILLMAVSLIFVIIFGSKMWEVLNKPIGLIQQTHMTFEIIKDFLSAAVSMIKGLAIAVVGVTASIYKTYYYAYMILGILLLVTQGLFIRMVKEGNGGAQ</sequence>
<feature type="transmembrane region" description="Helical" evidence="1">
    <location>
        <begin position="132"/>
        <end position="154"/>
    </location>
</feature>
<feature type="transmembrane region" description="Helical" evidence="1">
    <location>
        <begin position="160"/>
        <end position="180"/>
    </location>
</feature>
<dbReference type="InterPro" id="IPR027383">
    <property type="entry name" value="Znf_put"/>
</dbReference>